<proteinExistence type="predicted"/>
<protein>
    <submittedName>
        <fullName evidence="2">Uncharacterized protein</fullName>
    </submittedName>
</protein>
<dbReference type="Proteomes" id="UP000298327">
    <property type="component" value="Unassembled WGS sequence"/>
</dbReference>
<organism evidence="2 3">
    <name type="scientific">Dentipellis fragilis</name>
    <dbReference type="NCBI Taxonomy" id="205917"/>
    <lineage>
        <taxon>Eukaryota</taxon>
        <taxon>Fungi</taxon>
        <taxon>Dikarya</taxon>
        <taxon>Basidiomycota</taxon>
        <taxon>Agaricomycotina</taxon>
        <taxon>Agaricomycetes</taxon>
        <taxon>Russulales</taxon>
        <taxon>Hericiaceae</taxon>
        <taxon>Dentipellis</taxon>
    </lineage>
</organism>
<evidence type="ECO:0000313" key="3">
    <source>
        <dbReference type="Proteomes" id="UP000298327"/>
    </source>
</evidence>
<sequence>MAAPDTSPGFRGAEGVLSRRSRNDEEREQLMERSMPEQEKKFTTTTFSSRACRKPSGNEARAPASSASHLQLAEDHVLMLRTASTGPSVREEDFTP</sequence>
<gene>
    <name evidence="2" type="ORF">EVG20_g3579</name>
</gene>
<keyword evidence="3" id="KW-1185">Reference proteome</keyword>
<reference evidence="2 3" key="1">
    <citation type="submission" date="2019-02" db="EMBL/GenBank/DDBJ databases">
        <title>Genome sequencing of the rare red list fungi Dentipellis fragilis.</title>
        <authorList>
            <person name="Buettner E."/>
            <person name="Kellner H."/>
        </authorList>
    </citation>
    <scope>NUCLEOTIDE SEQUENCE [LARGE SCALE GENOMIC DNA]</scope>
    <source>
        <strain evidence="2 3">DSM 105465</strain>
    </source>
</reference>
<feature type="compositionally biased region" description="Basic and acidic residues" evidence="1">
    <location>
        <begin position="21"/>
        <end position="42"/>
    </location>
</feature>
<evidence type="ECO:0000256" key="1">
    <source>
        <dbReference type="SAM" id="MobiDB-lite"/>
    </source>
</evidence>
<accession>A0A4Y9Z3A3</accession>
<name>A0A4Y9Z3A3_9AGAM</name>
<dbReference type="AlphaFoldDB" id="A0A4Y9Z3A3"/>
<dbReference type="EMBL" id="SEOQ01000163">
    <property type="protein sequence ID" value="TFY68388.1"/>
    <property type="molecule type" value="Genomic_DNA"/>
</dbReference>
<evidence type="ECO:0000313" key="2">
    <source>
        <dbReference type="EMBL" id="TFY68388.1"/>
    </source>
</evidence>
<feature type="region of interest" description="Disordered" evidence="1">
    <location>
        <begin position="1"/>
        <end position="69"/>
    </location>
</feature>
<comment type="caution">
    <text evidence="2">The sequence shown here is derived from an EMBL/GenBank/DDBJ whole genome shotgun (WGS) entry which is preliminary data.</text>
</comment>